<evidence type="ECO:0000313" key="8">
    <source>
        <dbReference type="Proteomes" id="UP000008080"/>
    </source>
</evidence>
<dbReference type="HOGENOM" id="CLU_031040_10_2_7"/>
<evidence type="ECO:0000256" key="1">
    <source>
        <dbReference type="ARBA" id="ARBA00023002"/>
    </source>
</evidence>
<dbReference type="GO" id="GO:0008113">
    <property type="term" value="F:peptide-methionine (S)-S-oxide reductase activity"/>
    <property type="evidence" value="ECO:0007669"/>
    <property type="project" value="UniProtKB-UniRule"/>
</dbReference>
<dbReference type="eggNOG" id="COG0225">
    <property type="taxonomic scope" value="Bacteria"/>
</dbReference>
<dbReference type="InterPro" id="IPR002569">
    <property type="entry name" value="Met_Sox_Rdtase_MsrA_dom"/>
</dbReference>
<dbReference type="Proteomes" id="UP000008080">
    <property type="component" value="Chromosome"/>
</dbReference>
<sequence>MKHLFMFFAVLGMFVGLNSEAKTTKAAKKGNTVSTSEVAYLAGGCFWGMEDLLRKLPGVTQTEVGYMGGDTKNANYNIVKTGTTNHAETVKITFNPEKITYQDLLLYFYKIHDPTTTNRQGNDIGTQYRSAIFYTSDKQRDEAEIVRARVDKSGAWKSPVVTQIVKAADFWSAEEYHQDYLQKNPGGYTCHFERKIEFKD</sequence>
<dbReference type="EMBL" id="BX842648">
    <property type="protein sequence ID" value="CAE78986.1"/>
    <property type="molecule type" value="Genomic_DNA"/>
</dbReference>
<feature type="domain" description="Peptide methionine sulphoxide reductase MsrA" evidence="6">
    <location>
        <begin position="39"/>
        <end position="190"/>
    </location>
</feature>
<dbReference type="SUPFAM" id="SSF55068">
    <property type="entry name" value="Peptide methionine sulfoxide reductase"/>
    <property type="match status" value="1"/>
</dbReference>
<evidence type="ECO:0000313" key="7">
    <source>
        <dbReference type="EMBL" id="CAE78986.1"/>
    </source>
</evidence>
<feature type="signal peptide" evidence="5">
    <location>
        <begin position="1"/>
        <end position="21"/>
    </location>
</feature>
<organism evidence="7 8">
    <name type="scientific">Bdellovibrio bacteriovorus (strain ATCC 15356 / DSM 50701 / NCIMB 9529 / HD100)</name>
    <dbReference type="NCBI Taxonomy" id="264462"/>
    <lineage>
        <taxon>Bacteria</taxon>
        <taxon>Pseudomonadati</taxon>
        <taxon>Bdellovibrionota</taxon>
        <taxon>Bdellovibrionia</taxon>
        <taxon>Bdellovibrionales</taxon>
        <taxon>Pseudobdellovibrionaceae</taxon>
        <taxon>Bdellovibrio</taxon>
    </lineage>
</organism>
<comment type="catalytic activity">
    <reaction evidence="3 4">
        <text>[thioredoxin]-disulfide + L-methionine + H2O = L-methionine (S)-S-oxide + [thioredoxin]-dithiol</text>
        <dbReference type="Rhea" id="RHEA:19993"/>
        <dbReference type="Rhea" id="RHEA-COMP:10698"/>
        <dbReference type="Rhea" id="RHEA-COMP:10700"/>
        <dbReference type="ChEBI" id="CHEBI:15377"/>
        <dbReference type="ChEBI" id="CHEBI:29950"/>
        <dbReference type="ChEBI" id="CHEBI:50058"/>
        <dbReference type="ChEBI" id="CHEBI:57844"/>
        <dbReference type="ChEBI" id="CHEBI:58772"/>
        <dbReference type="EC" id="1.8.4.11"/>
    </reaction>
</comment>
<comment type="function">
    <text evidence="4">Has an important function as a repair enzyme for proteins that have been inactivated by oxidation. Catalyzes the reversible oxidation-reduction of methionine sulfoxide in proteins to methionine.</text>
</comment>
<protein>
    <recommendedName>
        <fullName evidence="4">Peptide methionine sulfoxide reductase MsrA</fullName>
        <shortName evidence="4">Protein-methionine-S-oxide reductase</shortName>
        <ecNumber evidence="4">1.8.4.11</ecNumber>
    </recommendedName>
    <alternativeName>
        <fullName evidence="4">Peptide-methionine (S)-S-oxide reductase</fullName>
        <shortName evidence="4">Peptide Met(O) reductase</shortName>
    </alternativeName>
</protein>
<dbReference type="Gene3D" id="3.30.1060.10">
    <property type="entry name" value="Peptide methionine sulphoxide reductase MsrA"/>
    <property type="match status" value="1"/>
</dbReference>
<dbReference type="AlphaFoldDB" id="Q6MP12"/>
<reference evidence="7 8" key="1">
    <citation type="journal article" date="2004" name="Science">
        <title>A predator unmasked: life cycle of Bdellovibrio bacteriovorus from a genomic perspective.</title>
        <authorList>
            <person name="Rendulic S."/>
            <person name="Jagtap P."/>
            <person name="Rosinus A."/>
            <person name="Eppinger M."/>
            <person name="Baar C."/>
            <person name="Lanz C."/>
            <person name="Keller H."/>
            <person name="Lambert C."/>
            <person name="Evans K.J."/>
            <person name="Goesmann A."/>
            <person name="Meyer F."/>
            <person name="Sockett R.E."/>
            <person name="Schuster S.C."/>
        </authorList>
    </citation>
    <scope>NUCLEOTIDE SEQUENCE [LARGE SCALE GENOMIC DNA]</scope>
    <source>
        <strain evidence="8">ATCC 15356 / DSM 50701 / NCIMB 9529 / HD100</strain>
    </source>
</reference>
<evidence type="ECO:0000256" key="3">
    <source>
        <dbReference type="ARBA" id="ARBA00048782"/>
    </source>
</evidence>
<evidence type="ECO:0000259" key="6">
    <source>
        <dbReference type="Pfam" id="PF01625"/>
    </source>
</evidence>
<name>Q6MP12_BDEBA</name>
<comment type="similarity">
    <text evidence="4">Belongs to the MsrA Met sulfoxide reductase family.</text>
</comment>
<dbReference type="PANTHER" id="PTHR43774">
    <property type="entry name" value="PEPTIDE METHIONINE SULFOXIDE REDUCTASE"/>
    <property type="match status" value="1"/>
</dbReference>
<dbReference type="STRING" id="264462.Bd1058"/>
<gene>
    <name evidence="4 7" type="primary">msrA</name>
    <name evidence="7" type="ordered locus">Bd1058</name>
</gene>
<dbReference type="Pfam" id="PF01625">
    <property type="entry name" value="PMSR"/>
    <property type="match status" value="1"/>
</dbReference>
<evidence type="ECO:0000256" key="4">
    <source>
        <dbReference type="HAMAP-Rule" id="MF_01401"/>
    </source>
</evidence>
<proteinExistence type="inferred from homology"/>
<keyword evidence="8" id="KW-1185">Reference proteome</keyword>
<keyword evidence="5" id="KW-0732">Signal</keyword>
<evidence type="ECO:0000256" key="2">
    <source>
        <dbReference type="ARBA" id="ARBA00047806"/>
    </source>
</evidence>
<comment type="catalytic activity">
    <reaction evidence="2 4">
        <text>L-methionyl-[protein] + [thioredoxin]-disulfide + H2O = L-methionyl-(S)-S-oxide-[protein] + [thioredoxin]-dithiol</text>
        <dbReference type="Rhea" id="RHEA:14217"/>
        <dbReference type="Rhea" id="RHEA-COMP:10698"/>
        <dbReference type="Rhea" id="RHEA-COMP:10700"/>
        <dbReference type="Rhea" id="RHEA-COMP:12313"/>
        <dbReference type="Rhea" id="RHEA-COMP:12315"/>
        <dbReference type="ChEBI" id="CHEBI:15377"/>
        <dbReference type="ChEBI" id="CHEBI:16044"/>
        <dbReference type="ChEBI" id="CHEBI:29950"/>
        <dbReference type="ChEBI" id="CHEBI:44120"/>
        <dbReference type="ChEBI" id="CHEBI:50058"/>
        <dbReference type="EC" id="1.8.4.11"/>
    </reaction>
</comment>
<dbReference type="PANTHER" id="PTHR43774:SF1">
    <property type="entry name" value="PEPTIDE METHIONINE SULFOXIDE REDUCTASE MSRA 2"/>
    <property type="match status" value="1"/>
</dbReference>
<dbReference type="RefSeq" id="WP_011163588.1">
    <property type="nucleotide sequence ID" value="NC_005363.1"/>
</dbReference>
<dbReference type="NCBIfam" id="TIGR00401">
    <property type="entry name" value="msrA"/>
    <property type="match status" value="1"/>
</dbReference>
<dbReference type="KEGG" id="bba:Bd1058"/>
<dbReference type="HAMAP" id="MF_01401">
    <property type="entry name" value="MsrA"/>
    <property type="match status" value="1"/>
</dbReference>
<dbReference type="GO" id="GO:0033744">
    <property type="term" value="F:L-methionine:thioredoxin-disulfide S-oxidoreductase activity"/>
    <property type="evidence" value="ECO:0007669"/>
    <property type="project" value="RHEA"/>
</dbReference>
<feature type="active site" evidence="4">
    <location>
        <position position="45"/>
    </location>
</feature>
<dbReference type="InterPro" id="IPR036509">
    <property type="entry name" value="Met_Sox_Rdtase_MsrA_sf"/>
</dbReference>
<accession>Q6MP12</accession>
<feature type="chain" id="PRO_5004276503" description="Peptide methionine sulfoxide reductase MsrA" evidence="5">
    <location>
        <begin position="22"/>
        <end position="200"/>
    </location>
</feature>
<dbReference type="EC" id="1.8.4.11" evidence="4"/>
<dbReference type="GeneID" id="93012116"/>
<evidence type="ECO:0000256" key="5">
    <source>
        <dbReference type="SAM" id="SignalP"/>
    </source>
</evidence>
<keyword evidence="1 4" id="KW-0560">Oxidoreductase</keyword>